<sequence length="142" mass="15650">MSRVDECRIVNLDKIESASGNLSPLYGGVHVPFPIKRVYYLYDVPGGAERGGHAHLGLQQLIVAVSGSFAVTLDDGHSRRTVSLDRSYYGLYLPSMIWREITGFCTGAVCLVFASLVYDESDYIRDYDEFLSMVRASGGGSR</sequence>
<proteinExistence type="predicted"/>
<dbReference type="InterPro" id="IPR011051">
    <property type="entry name" value="RmlC_Cupin_sf"/>
</dbReference>
<dbReference type="Pfam" id="PF05523">
    <property type="entry name" value="FdtA"/>
    <property type="match status" value="1"/>
</dbReference>
<dbReference type="InterPro" id="IPR014710">
    <property type="entry name" value="RmlC-like_jellyroll"/>
</dbReference>
<evidence type="ECO:0000313" key="2">
    <source>
        <dbReference type="EMBL" id="BCZ24967.1"/>
    </source>
</evidence>
<gene>
    <name evidence="2" type="ORF">MTY59_48220</name>
</gene>
<evidence type="ECO:0000259" key="1">
    <source>
        <dbReference type="Pfam" id="PF05523"/>
    </source>
</evidence>
<reference evidence="2 3" key="1">
    <citation type="submission" date="2021-07" db="EMBL/GenBank/DDBJ databases">
        <title>Complete genome sequence of nontuberculous Mycobacterium sp. TY59.</title>
        <authorList>
            <person name="Fukushima K."/>
        </authorList>
    </citation>
    <scope>NUCLEOTIDE SEQUENCE [LARGE SCALE GENOMIC DNA]</scope>
    <source>
        <strain evidence="2 3">TY59</strain>
    </source>
</reference>
<dbReference type="SUPFAM" id="SSF51182">
    <property type="entry name" value="RmlC-like cupins"/>
    <property type="match status" value="1"/>
</dbReference>
<organism evidence="2 3">
    <name type="scientific">Mycobacterium senriense</name>
    <dbReference type="NCBI Taxonomy" id="2775496"/>
    <lineage>
        <taxon>Bacteria</taxon>
        <taxon>Bacillati</taxon>
        <taxon>Actinomycetota</taxon>
        <taxon>Actinomycetes</taxon>
        <taxon>Mycobacteriales</taxon>
        <taxon>Mycobacteriaceae</taxon>
        <taxon>Mycobacterium</taxon>
        <taxon>Mycobacterium avium complex (MAC)</taxon>
    </lineage>
</organism>
<feature type="domain" description="Sugar 3,4-ketoisomerase QdtA cupin" evidence="1">
    <location>
        <begin position="6"/>
        <end position="134"/>
    </location>
</feature>
<accession>A0ABM7SUG0</accession>
<keyword evidence="3" id="KW-1185">Reference proteome</keyword>
<name>A0ABM7SUG0_9MYCO</name>
<dbReference type="InterPro" id="IPR008894">
    <property type="entry name" value="QdtA_cupin_dom"/>
</dbReference>
<protein>
    <recommendedName>
        <fullName evidence="1">Sugar 3,4-ketoisomerase QdtA cupin domain-containing protein</fullName>
    </recommendedName>
</protein>
<dbReference type="Gene3D" id="2.60.120.10">
    <property type="entry name" value="Jelly Rolls"/>
    <property type="match status" value="1"/>
</dbReference>
<dbReference type="CDD" id="cd20292">
    <property type="entry name" value="cupin_QdtA-like"/>
    <property type="match status" value="1"/>
</dbReference>
<dbReference type="RefSeq" id="WP_221043357.1">
    <property type="nucleotide sequence ID" value="NZ_AP024828.1"/>
</dbReference>
<dbReference type="Proteomes" id="UP000826012">
    <property type="component" value="Chromosome"/>
</dbReference>
<evidence type="ECO:0000313" key="3">
    <source>
        <dbReference type="Proteomes" id="UP000826012"/>
    </source>
</evidence>
<dbReference type="EMBL" id="AP024828">
    <property type="protein sequence ID" value="BCZ24967.1"/>
    <property type="molecule type" value="Genomic_DNA"/>
</dbReference>